<dbReference type="EMBL" id="WFLN01000006">
    <property type="protein sequence ID" value="KAB8031031.1"/>
    <property type="molecule type" value="Genomic_DNA"/>
</dbReference>
<accession>A0A833JD17</accession>
<name>A0A833JD17_9BACT</name>
<dbReference type="Gene3D" id="3.40.50.2300">
    <property type="match status" value="2"/>
</dbReference>
<evidence type="ECO:0000313" key="1">
    <source>
        <dbReference type="EMBL" id="KAB8031031.1"/>
    </source>
</evidence>
<dbReference type="Pfam" id="PF04392">
    <property type="entry name" value="ABC_sub_bind"/>
    <property type="match status" value="1"/>
</dbReference>
<dbReference type="Proteomes" id="UP000442694">
    <property type="component" value="Unassembled WGS sequence"/>
</dbReference>
<protein>
    <recommendedName>
        <fullName evidence="3">ABC transporter substrate binding protein</fullName>
    </recommendedName>
</protein>
<dbReference type="PANTHER" id="PTHR35271">
    <property type="entry name" value="ABC TRANSPORTER, SUBSTRATE-BINDING LIPOPROTEIN-RELATED"/>
    <property type="match status" value="1"/>
</dbReference>
<proteinExistence type="predicted"/>
<reference evidence="1 2" key="1">
    <citation type="submission" date="2019-10" db="EMBL/GenBank/DDBJ databases">
        <title>New genus of Silvanigrellaceae.</title>
        <authorList>
            <person name="Pitt A."/>
            <person name="Hahn M.W."/>
        </authorList>
    </citation>
    <scope>NUCLEOTIDE SEQUENCE [LARGE SCALE GENOMIC DNA]</scope>
    <source>
        <strain evidence="1 2">33A1-SZDP</strain>
    </source>
</reference>
<gene>
    <name evidence="1" type="ORF">GCL57_08670</name>
</gene>
<keyword evidence="2" id="KW-1185">Reference proteome</keyword>
<evidence type="ECO:0008006" key="3">
    <source>
        <dbReference type="Google" id="ProtNLM"/>
    </source>
</evidence>
<comment type="caution">
    <text evidence="1">The sequence shown here is derived from an EMBL/GenBank/DDBJ whole genome shotgun (WGS) entry which is preliminary data.</text>
</comment>
<dbReference type="PANTHER" id="PTHR35271:SF1">
    <property type="entry name" value="ABC TRANSPORTER, SUBSTRATE-BINDING LIPOPROTEIN"/>
    <property type="match status" value="1"/>
</dbReference>
<dbReference type="AlphaFoldDB" id="A0A833JD17"/>
<dbReference type="InterPro" id="IPR007487">
    <property type="entry name" value="ABC_transpt-TYRBP-like"/>
</dbReference>
<organism evidence="1 2">
    <name type="scientific">Fluviispira multicolorata</name>
    <dbReference type="NCBI Taxonomy" id="2654512"/>
    <lineage>
        <taxon>Bacteria</taxon>
        <taxon>Pseudomonadati</taxon>
        <taxon>Bdellovibrionota</taxon>
        <taxon>Oligoflexia</taxon>
        <taxon>Silvanigrellales</taxon>
        <taxon>Silvanigrellaceae</taxon>
        <taxon>Fluviispira</taxon>
    </lineage>
</organism>
<sequence length="323" mass="37178">MIVLLVFMSAQVFAKKQKKILIIESYHKEFKWDSDYRKSISDYLKANYTLSFFEMNTKKISKQNYENVAQSAWEYSLDYNPDLVILGDDTALSLLGERFEHAKIPTVYLGIKSDPKLYFDKDPLYITGIYAKPLVLKTAQYLKEILPKTKRALILFDKSKSSEVLYQEILKNINNNYVSGILFQVETIENFINWQSLVLNARRNFDVIIVGLYQYLKGENGNEIDSEEVMKWTSKFTPVPVFGLWDNSVGKEKAIGGLVVSSSAQGYEAAKMAEKILIYPHVLPKSIPPVYVEEGSVLFSKFQLKKWRIKLSKNLVHDASFID</sequence>
<evidence type="ECO:0000313" key="2">
    <source>
        <dbReference type="Proteomes" id="UP000442694"/>
    </source>
</evidence>